<evidence type="ECO:0000313" key="2">
    <source>
        <dbReference type="EMBL" id="GMH53741.1"/>
    </source>
</evidence>
<dbReference type="EMBL" id="BRXZ01002067">
    <property type="protein sequence ID" value="GMH53741.1"/>
    <property type="molecule type" value="Genomic_DNA"/>
</dbReference>
<feature type="region of interest" description="Disordered" evidence="1">
    <location>
        <begin position="1"/>
        <end position="35"/>
    </location>
</feature>
<accession>A0A9W6ZKJ1</accession>
<dbReference type="Proteomes" id="UP001165082">
    <property type="component" value="Unassembled WGS sequence"/>
</dbReference>
<protein>
    <submittedName>
        <fullName evidence="2">Uncharacterized protein</fullName>
    </submittedName>
</protein>
<evidence type="ECO:0000313" key="3">
    <source>
        <dbReference type="Proteomes" id="UP001165082"/>
    </source>
</evidence>
<gene>
    <name evidence="2" type="ORF">TrRE_jg9470</name>
</gene>
<keyword evidence="3" id="KW-1185">Reference proteome</keyword>
<sequence length="290" mass="32550">MARTKVQVRQAAKRAASSSSNRGGSRSKKSKKDDEEITIDSGRAALIDELEKGIKNQSSLNLTLQQAFGMVKAIIKVNSEIWERVESVSFHHALTAEGKCTFFTSIVHTVKVKATNEENFWYVNSWGSILGFTADYETEYLQVTMPSFAQHQEVLNTLIPLRHEKKQKQDPQRSSMLPDYGAYLKTIVVLDDAVLLPALVSFKEYLEEVQVVLGTLDTWVAVSTEAKEFFEETFSDFKPPKDVSAEPYPETQFSCAAPESMVINDSFNIKADAVISRERLKSFIAYALSI</sequence>
<organism evidence="2 3">
    <name type="scientific">Triparma retinervis</name>
    <dbReference type="NCBI Taxonomy" id="2557542"/>
    <lineage>
        <taxon>Eukaryota</taxon>
        <taxon>Sar</taxon>
        <taxon>Stramenopiles</taxon>
        <taxon>Ochrophyta</taxon>
        <taxon>Bolidophyceae</taxon>
        <taxon>Parmales</taxon>
        <taxon>Triparmaceae</taxon>
        <taxon>Triparma</taxon>
    </lineage>
</organism>
<feature type="compositionally biased region" description="Low complexity" evidence="1">
    <location>
        <begin position="1"/>
        <end position="24"/>
    </location>
</feature>
<reference evidence="2" key="1">
    <citation type="submission" date="2022-07" db="EMBL/GenBank/DDBJ databases">
        <title>Genome analysis of Parmales, a sister group of diatoms, reveals the evolutionary specialization of diatoms from phago-mixotrophs to photoautotrophs.</title>
        <authorList>
            <person name="Ban H."/>
            <person name="Sato S."/>
            <person name="Yoshikawa S."/>
            <person name="Kazumasa Y."/>
            <person name="Nakamura Y."/>
            <person name="Ichinomiya M."/>
            <person name="Saitoh K."/>
            <person name="Sato N."/>
            <person name="Blanc-Mathieu R."/>
            <person name="Endo H."/>
            <person name="Kuwata A."/>
            <person name="Ogata H."/>
        </authorList>
    </citation>
    <scope>NUCLEOTIDE SEQUENCE</scope>
</reference>
<comment type="caution">
    <text evidence="2">The sequence shown here is derived from an EMBL/GenBank/DDBJ whole genome shotgun (WGS) entry which is preliminary data.</text>
</comment>
<name>A0A9W6ZKJ1_9STRA</name>
<proteinExistence type="predicted"/>
<evidence type="ECO:0000256" key="1">
    <source>
        <dbReference type="SAM" id="MobiDB-lite"/>
    </source>
</evidence>
<dbReference type="AlphaFoldDB" id="A0A9W6ZKJ1"/>